<dbReference type="EMBL" id="CAKD01000008">
    <property type="protein sequence ID" value="CCI84607.1"/>
    <property type="molecule type" value="Genomic_DNA"/>
</dbReference>
<dbReference type="Pfam" id="PF13473">
    <property type="entry name" value="Cupredoxin_1"/>
    <property type="match status" value="1"/>
</dbReference>
<evidence type="ECO:0000313" key="2">
    <source>
        <dbReference type="EMBL" id="CCI84607.1"/>
    </source>
</evidence>
<name>I7IYN4_9LACO</name>
<dbReference type="SUPFAM" id="SSF49503">
    <property type="entry name" value="Cupredoxins"/>
    <property type="match status" value="1"/>
</dbReference>
<dbReference type="STRING" id="1423790.BN53_00540"/>
<comment type="caution">
    <text evidence="2">The sequence shown here is derived from an EMBL/GenBank/DDBJ whole genome shotgun (WGS) entry which is preliminary data.</text>
</comment>
<dbReference type="PATRIC" id="fig|1423790.3.peg.1671"/>
<accession>I7IYN4</accession>
<reference evidence="2 3" key="1">
    <citation type="submission" date="2012-06" db="EMBL/GenBank/DDBJ databases">
        <title>Draft Genome Sequence of Lactobacillus pasteurii CRBIP 24.76T.</title>
        <authorList>
            <person name="Cousin S."/>
            <person name="Bouchier C."/>
            <person name="Loux V."/>
            <person name="Ma L."/>
            <person name="Creno S."/>
            <person name="Bizet C."/>
            <person name="Clermont D."/>
        </authorList>
    </citation>
    <scope>NUCLEOTIDE SEQUENCE [LARGE SCALE GENOMIC DNA]</scope>
    <source>
        <strain evidence="3">CRBIP 24.76T</strain>
    </source>
</reference>
<protein>
    <recommendedName>
        <fullName evidence="1">EfeO-type cupredoxin-like domain-containing protein</fullName>
    </recommendedName>
</protein>
<keyword evidence="3" id="KW-1185">Reference proteome</keyword>
<dbReference type="Gene3D" id="2.60.40.420">
    <property type="entry name" value="Cupredoxins - blue copper proteins"/>
    <property type="match status" value="1"/>
</dbReference>
<dbReference type="Proteomes" id="UP000009311">
    <property type="component" value="Unassembled WGS sequence"/>
</dbReference>
<dbReference type="InterPro" id="IPR028096">
    <property type="entry name" value="EfeO_Cupredoxin"/>
</dbReference>
<gene>
    <name evidence="2" type="ORF">BN53_00540</name>
</gene>
<proteinExistence type="predicted"/>
<dbReference type="InterPro" id="IPR008972">
    <property type="entry name" value="Cupredoxin"/>
</dbReference>
<dbReference type="eggNOG" id="COG4633">
    <property type="taxonomic scope" value="Bacteria"/>
</dbReference>
<dbReference type="AlphaFoldDB" id="I7IYN4"/>
<sequence>MFFKKDQVKKVVVDAGYKPDVIHLKRGVPAKLKFKTSDNLGCLDELVFKELDQTYNLEKSSTKVIEIPTDQAGEINFACGMDMFRGKVIIDEA</sequence>
<evidence type="ECO:0000259" key="1">
    <source>
        <dbReference type="Pfam" id="PF13473"/>
    </source>
</evidence>
<evidence type="ECO:0000313" key="3">
    <source>
        <dbReference type="Proteomes" id="UP000009311"/>
    </source>
</evidence>
<feature type="domain" description="EfeO-type cupredoxin-like" evidence="1">
    <location>
        <begin position="5"/>
        <end position="90"/>
    </location>
</feature>
<organism evidence="2 3">
    <name type="scientific">Lactobacillus pasteurii DSM 23907 = CRBIP 24.76</name>
    <dbReference type="NCBI Taxonomy" id="1423790"/>
    <lineage>
        <taxon>Bacteria</taxon>
        <taxon>Bacillati</taxon>
        <taxon>Bacillota</taxon>
        <taxon>Bacilli</taxon>
        <taxon>Lactobacillales</taxon>
        <taxon>Lactobacillaceae</taxon>
        <taxon>Lactobacillus</taxon>
    </lineage>
</organism>